<proteinExistence type="predicted"/>
<dbReference type="AlphaFoldDB" id="A0A8J9ZRF4"/>
<feature type="region of interest" description="Disordered" evidence="1">
    <location>
        <begin position="121"/>
        <end position="176"/>
    </location>
</feature>
<evidence type="ECO:0000256" key="1">
    <source>
        <dbReference type="SAM" id="MobiDB-lite"/>
    </source>
</evidence>
<evidence type="ECO:0000313" key="3">
    <source>
        <dbReference type="Proteomes" id="UP000838412"/>
    </source>
</evidence>
<sequence>MAGGTIGGRGPGQAAVTSEGPNTIFNIVIRLTVTQELGGGEGWDYMRVVLHGRRRHFGQTRARKLGHAELTSGVPDSGTSHLSGPGEDRSAGRYATRRTQRAHFNHVKRAESCPRAPCRATLPRMNVHNNNRRPPGRRPHVRQRVLPPGAGSGAGYPPLSAQVAGPPARHPASRPA</sequence>
<reference evidence="2" key="1">
    <citation type="submission" date="2022-01" db="EMBL/GenBank/DDBJ databases">
        <authorList>
            <person name="Braso-Vives M."/>
        </authorList>
    </citation>
    <scope>NUCLEOTIDE SEQUENCE</scope>
</reference>
<protein>
    <submittedName>
        <fullName evidence="2">Hypp2517 protein</fullName>
    </submittedName>
</protein>
<feature type="compositionally biased region" description="Basic residues" evidence="1">
    <location>
        <begin position="130"/>
        <end position="143"/>
    </location>
</feature>
<name>A0A8J9ZRF4_BRALA</name>
<organism evidence="2 3">
    <name type="scientific">Branchiostoma lanceolatum</name>
    <name type="common">Common lancelet</name>
    <name type="synonym">Amphioxus lanceolatum</name>
    <dbReference type="NCBI Taxonomy" id="7740"/>
    <lineage>
        <taxon>Eukaryota</taxon>
        <taxon>Metazoa</taxon>
        <taxon>Chordata</taxon>
        <taxon>Cephalochordata</taxon>
        <taxon>Leptocardii</taxon>
        <taxon>Amphioxiformes</taxon>
        <taxon>Branchiostomatidae</taxon>
        <taxon>Branchiostoma</taxon>
    </lineage>
</organism>
<dbReference type="Proteomes" id="UP000838412">
    <property type="component" value="Chromosome 4"/>
</dbReference>
<keyword evidence="3" id="KW-1185">Reference proteome</keyword>
<gene>
    <name evidence="2" type="primary">Hypp2517</name>
    <name evidence="2" type="ORF">BLAG_LOCUS17351</name>
</gene>
<accession>A0A8J9ZRF4</accession>
<feature type="region of interest" description="Disordered" evidence="1">
    <location>
        <begin position="65"/>
        <end position="94"/>
    </location>
</feature>
<feature type="compositionally biased region" description="Low complexity" evidence="1">
    <location>
        <begin position="144"/>
        <end position="161"/>
    </location>
</feature>
<evidence type="ECO:0000313" key="2">
    <source>
        <dbReference type="EMBL" id="CAH1262172.1"/>
    </source>
</evidence>
<dbReference type="EMBL" id="OV696689">
    <property type="protein sequence ID" value="CAH1262172.1"/>
    <property type="molecule type" value="Genomic_DNA"/>
</dbReference>